<dbReference type="PROSITE" id="PS50836">
    <property type="entry name" value="DOMON"/>
    <property type="match status" value="1"/>
</dbReference>
<dbReference type="EMBL" id="DF973409">
    <property type="protein sequence ID" value="GAU29853.1"/>
    <property type="molecule type" value="Genomic_DNA"/>
</dbReference>
<feature type="chain" id="PRO_5016428572" description="DOMON domain-containing protein" evidence="6">
    <location>
        <begin position="25"/>
        <end position="191"/>
    </location>
</feature>
<evidence type="ECO:0000256" key="4">
    <source>
        <dbReference type="ARBA" id="ARBA00022982"/>
    </source>
</evidence>
<dbReference type="OrthoDB" id="2419613at2759"/>
<keyword evidence="2" id="KW-0813">Transport</keyword>
<feature type="signal peptide" evidence="6">
    <location>
        <begin position="1"/>
        <end position="24"/>
    </location>
</feature>
<evidence type="ECO:0000313" key="9">
    <source>
        <dbReference type="Proteomes" id="UP000242715"/>
    </source>
</evidence>
<dbReference type="Pfam" id="PF04526">
    <property type="entry name" value="DUF568"/>
    <property type="match status" value="1"/>
</dbReference>
<dbReference type="PANTHER" id="PTHR23130:SF167">
    <property type="entry name" value="CYTOCHROME B561 AND DOMON DOMAIN-CONTAINING PROTEIN"/>
    <property type="match status" value="1"/>
</dbReference>
<feature type="domain" description="DOMON" evidence="7">
    <location>
        <begin position="47"/>
        <end position="165"/>
    </location>
</feature>
<keyword evidence="5" id="KW-0472">Membrane</keyword>
<dbReference type="InterPro" id="IPR045265">
    <property type="entry name" value="AIR12_DOMON"/>
</dbReference>
<evidence type="ECO:0000256" key="5">
    <source>
        <dbReference type="ARBA" id="ARBA00023136"/>
    </source>
</evidence>
<evidence type="ECO:0000313" key="8">
    <source>
        <dbReference type="EMBL" id="GAU29853.1"/>
    </source>
</evidence>
<keyword evidence="9" id="KW-1185">Reference proteome</keyword>
<evidence type="ECO:0000256" key="3">
    <source>
        <dbReference type="ARBA" id="ARBA00022729"/>
    </source>
</evidence>
<reference evidence="9" key="1">
    <citation type="journal article" date="2017" name="Front. Plant Sci.">
        <title>Climate Clever Clovers: New Paradigm to Reduce the Environmental Footprint of Ruminants by Breeding Low Methanogenic Forages Utilizing Haplotype Variation.</title>
        <authorList>
            <person name="Kaur P."/>
            <person name="Appels R."/>
            <person name="Bayer P.E."/>
            <person name="Keeble-Gagnere G."/>
            <person name="Wang J."/>
            <person name="Hirakawa H."/>
            <person name="Shirasawa K."/>
            <person name="Vercoe P."/>
            <person name="Stefanova K."/>
            <person name="Durmic Z."/>
            <person name="Nichols P."/>
            <person name="Revell C."/>
            <person name="Isobe S.N."/>
            <person name="Edwards D."/>
            <person name="Erskine W."/>
        </authorList>
    </citation>
    <scope>NUCLEOTIDE SEQUENCE [LARGE SCALE GENOMIC DNA]</scope>
    <source>
        <strain evidence="9">cv. Daliak</strain>
    </source>
</reference>
<dbReference type="CDD" id="cd09629">
    <property type="entry name" value="DOMON_CIL1_like"/>
    <property type="match status" value="1"/>
</dbReference>
<comment type="subcellular location">
    <subcellularLocation>
        <location evidence="1">Membrane</location>
    </subcellularLocation>
</comment>
<organism evidence="8 9">
    <name type="scientific">Trifolium subterraneum</name>
    <name type="common">Subterranean clover</name>
    <dbReference type="NCBI Taxonomy" id="3900"/>
    <lineage>
        <taxon>Eukaryota</taxon>
        <taxon>Viridiplantae</taxon>
        <taxon>Streptophyta</taxon>
        <taxon>Embryophyta</taxon>
        <taxon>Tracheophyta</taxon>
        <taxon>Spermatophyta</taxon>
        <taxon>Magnoliopsida</taxon>
        <taxon>eudicotyledons</taxon>
        <taxon>Gunneridae</taxon>
        <taxon>Pentapetalae</taxon>
        <taxon>rosids</taxon>
        <taxon>fabids</taxon>
        <taxon>Fabales</taxon>
        <taxon>Fabaceae</taxon>
        <taxon>Papilionoideae</taxon>
        <taxon>50 kb inversion clade</taxon>
        <taxon>NPAAA clade</taxon>
        <taxon>Hologalegina</taxon>
        <taxon>IRL clade</taxon>
        <taxon>Trifolieae</taxon>
        <taxon>Trifolium</taxon>
    </lineage>
</organism>
<dbReference type="GO" id="GO:0016020">
    <property type="term" value="C:membrane"/>
    <property type="evidence" value="ECO:0007669"/>
    <property type="project" value="UniProtKB-SubCell"/>
</dbReference>
<evidence type="ECO:0000256" key="6">
    <source>
        <dbReference type="SAM" id="SignalP"/>
    </source>
</evidence>
<keyword evidence="4" id="KW-0249">Electron transport</keyword>
<dbReference type="PANTHER" id="PTHR23130">
    <property type="entry name" value="CYTOCHROME B561 AND DOMON DOMAIN-CONTAINING PROTEIN"/>
    <property type="match status" value="1"/>
</dbReference>
<gene>
    <name evidence="8" type="ORF">TSUD_379430</name>
</gene>
<name>A0A2Z6MJ54_TRISU</name>
<dbReference type="AlphaFoldDB" id="A0A2Z6MJ54"/>
<dbReference type="Proteomes" id="UP000242715">
    <property type="component" value="Unassembled WGS sequence"/>
</dbReference>
<keyword evidence="3 6" id="KW-0732">Signal</keyword>
<sequence length="191" mass="21519">MVSNMLRLVLCLLVLNSLHLTSSAQRCKEYHFPAHKVYDNCKDLPRLSSFLHWTYSEATGNLDIAFRHTEIASNRWVAWAINPKNNTNNAMIGAQALVAIPQSNGNAKVYTSSITSYDINLKNRSNIIYDYIGLISTYQNSEVVIYATLTLPIGTKSLVHLWQDGPLVASVPQKHELDYAHLHSKEVLHLV</sequence>
<proteinExistence type="predicted"/>
<evidence type="ECO:0000256" key="2">
    <source>
        <dbReference type="ARBA" id="ARBA00022448"/>
    </source>
</evidence>
<evidence type="ECO:0000256" key="1">
    <source>
        <dbReference type="ARBA" id="ARBA00004370"/>
    </source>
</evidence>
<dbReference type="InterPro" id="IPR005018">
    <property type="entry name" value="DOMON_domain"/>
</dbReference>
<accession>A0A2Z6MJ54</accession>
<protein>
    <recommendedName>
        <fullName evidence="7">DOMON domain-containing protein</fullName>
    </recommendedName>
</protein>
<evidence type="ECO:0000259" key="7">
    <source>
        <dbReference type="PROSITE" id="PS50836"/>
    </source>
</evidence>